<name>A0A0D6PWF4_KOMEU</name>
<reference evidence="2 3" key="1">
    <citation type="submission" date="2012-11" db="EMBL/GenBank/DDBJ databases">
        <title>Whole genome sequence of Gluconacetobacter europaeus NBRC3261.</title>
        <authorList>
            <person name="Azuma Y."/>
            <person name="Higashiura N."/>
            <person name="Hirakawa H."/>
            <person name="Matsushita K."/>
        </authorList>
    </citation>
    <scope>NUCLEOTIDE SEQUENCE [LARGE SCALE GENOMIC DNA]</scope>
    <source>
        <strain evidence="2 3">NBRC 3261</strain>
    </source>
</reference>
<accession>A0A0D6PWF4</accession>
<dbReference type="Proteomes" id="UP000032675">
    <property type="component" value="Unassembled WGS sequence"/>
</dbReference>
<proteinExistence type="predicted"/>
<keyword evidence="1" id="KW-0472">Membrane</keyword>
<protein>
    <submittedName>
        <fullName evidence="2">Uncharacterized protein</fullName>
    </submittedName>
</protein>
<sequence>MSTAENLRKLSPEDIQEITKHFEKSLHQHKSELHKQIADHLAGLKGEVRLHENRIPTYCKVFGFLILAAASVVSYAFGRKSAE</sequence>
<keyword evidence="1" id="KW-0812">Transmembrane</keyword>
<keyword evidence="1" id="KW-1133">Transmembrane helix</keyword>
<dbReference type="RefSeq" id="WP_010510401.1">
    <property type="nucleotide sequence ID" value="NZ_BANI01000010.1"/>
</dbReference>
<evidence type="ECO:0000313" key="3">
    <source>
        <dbReference type="Proteomes" id="UP000032675"/>
    </source>
</evidence>
<dbReference type="EMBL" id="BANI01000010">
    <property type="protein sequence ID" value="GAN95110.1"/>
    <property type="molecule type" value="Genomic_DNA"/>
</dbReference>
<dbReference type="AlphaFoldDB" id="A0A0D6PWF4"/>
<evidence type="ECO:0000313" key="2">
    <source>
        <dbReference type="EMBL" id="GAN95110.1"/>
    </source>
</evidence>
<evidence type="ECO:0000256" key="1">
    <source>
        <dbReference type="SAM" id="Phobius"/>
    </source>
</evidence>
<organism evidence="2 3">
    <name type="scientific">Komagataeibacter europaeus NBRC 3261</name>
    <dbReference type="NCBI Taxonomy" id="1234669"/>
    <lineage>
        <taxon>Bacteria</taxon>
        <taxon>Pseudomonadati</taxon>
        <taxon>Pseudomonadota</taxon>
        <taxon>Alphaproteobacteria</taxon>
        <taxon>Acetobacterales</taxon>
        <taxon>Acetobacteraceae</taxon>
        <taxon>Komagataeibacter</taxon>
    </lineage>
</organism>
<gene>
    <name evidence="2" type="ORF">Geu3261_0010_046</name>
</gene>
<comment type="caution">
    <text evidence="2">The sequence shown here is derived from an EMBL/GenBank/DDBJ whole genome shotgun (WGS) entry which is preliminary data.</text>
</comment>
<feature type="transmembrane region" description="Helical" evidence="1">
    <location>
        <begin position="58"/>
        <end position="77"/>
    </location>
</feature>